<evidence type="ECO:0000256" key="3">
    <source>
        <dbReference type="PROSITE-ProRule" id="PRU00221"/>
    </source>
</evidence>
<dbReference type="InterPro" id="IPR001680">
    <property type="entry name" value="WD40_rpt"/>
</dbReference>
<dbReference type="GeneID" id="8855562"/>
<dbReference type="eggNOG" id="KOG1310">
    <property type="taxonomic scope" value="Eukaryota"/>
</dbReference>
<gene>
    <name evidence="5" type="ORF">NAEGRDRAFT_69876</name>
</gene>
<dbReference type="EMBL" id="GG738881">
    <property type="protein sequence ID" value="EFC42103.1"/>
    <property type="molecule type" value="Genomic_DNA"/>
</dbReference>
<dbReference type="PANTHER" id="PTHR15574:SF40">
    <property type="entry name" value="WD AND TETRATRICOPEPTIDE REPEATS PROTEIN 1"/>
    <property type="match status" value="1"/>
</dbReference>
<dbReference type="Pfam" id="PF00400">
    <property type="entry name" value="WD40"/>
    <property type="match status" value="3"/>
</dbReference>
<reference evidence="5 6" key="1">
    <citation type="journal article" date="2010" name="Cell">
        <title>The genome of Naegleria gruberi illuminates early eukaryotic versatility.</title>
        <authorList>
            <person name="Fritz-Laylin L.K."/>
            <person name="Prochnik S.E."/>
            <person name="Ginger M.L."/>
            <person name="Dacks J.B."/>
            <person name="Carpenter M.L."/>
            <person name="Field M.C."/>
            <person name="Kuo A."/>
            <person name="Paredez A."/>
            <person name="Chapman J."/>
            <person name="Pham J."/>
            <person name="Shu S."/>
            <person name="Neupane R."/>
            <person name="Cipriano M."/>
            <person name="Mancuso J."/>
            <person name="Tu H."/>
            <person name="Salamov A."/>
            <person name="Lindquist E."/>
            <person name="Shapiro H."/>
            <person name="Lucas S."/>
            <person name="Grigoriev I.V."/>
            <person name="Cande W.Z."/>
            <person name="Fulton C."/>
            <person name="Rokhsar D.S."/>
            <person name="Dawson S.C."/>
        </authorList>
    </citation>
    <scope>NUCLEOTIDE SEQUENCE [LARGE SCALE GENOMIC DNA]</scope>
    <source>
        <strain evidence="5 6">NEG-M</strain>
    </source>
</reference>
<dbReference type="Proteomes" id="UP000006671">
    <property type="component" value="Unassembled WGS sequence"/>
</dbReference>
<dbReference type="PROSITE" id="PS50294">
    <property type="entry name" value="WD_REPEATS_REGION"/>
    <property type="match status" value="2"/>
</dbReference>
<dbReference type="PRINTS" id="PR00320">
    <property type="entry name" value="GPROTEINBRPT"/>
</dbReference>
<evidence type="ECO:0000313" key="6">
    <source>
        <dbReference type="Proteomes" id="UP000006671"/>
    </source>
</evidence>
<dbReference type="InterPro" id="IPR045151">
    <property type="entry name" value="DCAF8"/>
</dbReference>
<dbReference type="InterPro" id="IPR036322">
    <property type="entry name" value="WD40_repeat_dom_sf"/>
</dbReference>
<dbReference type="Gene3D" id="2.130.10.10">
    <property type="entry name" value="YVTN repeat-like/Quinoprotein amine dehydrogenase"/>
    <property type="match status" value="1"/>
</dbReference>
<feature type="region of interest" description="Disordered" evidence="4">
    <location>
        <begin position="1"/>
        <end position="60"/>
    </location>
</feature>
<dbReference type="RefSeq" id="XP_002674847.1">
    <property type="nucleotide sequence ID" value="XM_002674801.1"/>
</dbReference>
<dbReference type="SMART" id="SM00320">
    <property type="entry name" value="WD40"/>
    <property type="match status" value="4"/>
</dbReference>
<sequence>MLFKQSEGTSNSFSSSEEASSSSSMSDDQNTNNNNNTNQNNSDHEDQHEDDEGINRRKSSTSFRKLVEKRKYGVMNGSEFSDQVYSSSSIIQSLSASGKLIGHKGCVNSINFNVSGDLIVTGSDDTTVKVWDTWTGKCLKTFGGHVSNVFAVSFLNGNDNMVISGGNDSDIRLYDVERGSCTVFQHHRKKVLKIACHSALPSCFMSCSADGTIRLFDTRCKYENCKIEQDLRLNPNIIDAYDHDMNVAPQYSGGGRKNTVISREVTEPSLIVDFEGETLYSVDINPSCSNEFIVSSELSDTRLFDMRKVGNHSYQSYLNIFRNLEVESAPVSGSSFSTNGRQIVHTHLGEKIYTFDTYHNFEKDEGLNYSDQEKAESDVKSYQRRYR</sequence>
<evidence type="ECO:0000313" key="5">
    <source>
        <dbReference type="EMBL" id="EFC42103.1"/>
    </source>
</evidence>
<dbReference type="STRING" id="5762.D2VLR8"/>
<evidence type="ECO:0000256" key="2">
    <source>
        <dbReference type="ARBA" id="ARBA00022737"/>
    </source>
</evidence>
<feature type="compositionally biased region" description="Low complexity" evidence="4">
    <location>
        <begin position="1"/>
        <end position="41"/>
    </location>
</feature>
<dbReference type="SUPFAM" id="SSF50978">
    <property type="entry name" value="WD40 repeat-like"/>
    <property type="match status" value="1"/>
</dbReference>
<dbReference type="AlphaFoldDB" id="D2VLR8"/>
<keyword evidence="6" id="KW-1185">Reference proteome</keyword>
<dbReference type="GO" id="GO:0005737">
    <property type="term" value="C:cytoplasm"/>
    <property type="evidence" value="ECO:0007669"/>
    <property type="project" value="TreeGrafter"/>
</dbReference>
<dbReference type="OrthoDB" id="4869960at2759"/>
<evidence type="ECO:0000256" key="4">
    <source>
        <dbReference type="SAM" id="MobiDB-lite"/>
    </source>
</evidence>
<name>D2VLR8_NAEGR</name>
<protein>
    <submittedName>
        <fullName evidence="5">Predicted protein</fullName>
    </submittedName>
</protein>
<dbReference type="OMA" id="GHCNNIF"/>
<dbReference type="PANTHER" id="PTHR15574">
    <property type="entry name" value="WD REPEAT DOMAIN-CONTAINING FAMILY"/>
    <property type="match status" value="1"/>
</dbReference>
<dbReference type="PROSITE" id="PS50082">
    <property type="entry name" value="WD_REPEATS_2"/>
    <property type="match status" value="2"/>
</dbReference>
<dbReference type="GO" id="GO:0045717">
    <property type="term" value="P:negative regulation of fatty acid biosynthetic process"/>
    <property type="evidence" value="ECO:0007669"/>
    <property type="project" value="TreeGrafter"/>
</dbReference>
<dbReference type="InterPro" id="IPR015943">
    <property type="entry name" value="WD40/YVTN_repeat-like_dom_sf"/>
</dbReference>
<dbReference type="InParanoid" id="D2VLR8"/>
<feature type="repeat" description="WD" evidence="3">
    <location>
        <begin position="100"/>
        <end position="141"/>
    </location>
</feature>
<dbReference type="GO" id="GO:0080008">
    <property type="term" value="C:Cul4-RING E3 ubiquitin ligase complex"/>
    <property type="evidence" value="ECO:0007669"/>
    <property type="project" value="TreeGrafter"/>
</dbReference>
<keyword evidence="1 3" id="KW-0853">WD repeat</keyword>
<proteinExistence type="predicted"/>
<dbReference type="KEGG" id="ngr:NAEGRDRAFT_69876"/>
<keyword evidence="2" id="KW-0677">Repeat</keyword>
<feature type="repeat" description="WD" evidence="3">
    <location>
        <begin position="142"/>
        <end position="184"/>
    </location>
</feature>
<accession>D2VLR8</accession>
<dbReference type="InterPro" id="IPR020472">
    <property type="entry name" value="WD40_PAC1"/>
</dbReference>
<evidence type="ECO:0000256" key="1">
    <source>
        <dbReference type="ARBA" id="ARBA00022574"/>
    </source>
</evidence>
<organism evidence="6">
    <name type="scientific">Naegleria gruberi</name>
    <name type="common">Amoeba</name>
    <dbReference type="NCBI Taxonomy" id="5762"/>
    <lineage>
        <taxon>Eukaryota</taxon>
        <taxon>Discoba</taxon>
        <taxon>Heterolobosea</taxon>
        <taxon>Tetramitia</taxon>
        <taxon>Eutetramitia</taxon>
        <taxon>Vahlkampfiidae</taxon>
        <taxon>Naegleria</taxon>
    </lineage>
</organism>
<dbReference type="VEuPathDB" id="AmoebaDB:NAEGRDRAFT_69876"/>